<sequence>MNHSALNANSPFFHEERHEPLEGVSDKIITMCGAGALGGNLCETLARMGFKRLRLIDKDHVEMRNLSTQPYTRGEIGTPKARALANSLYRAVQAKVEAHVIELTPENAVKLLTTSDLVIDTFDNHAGREAVSNTTRTLALPCLHVGFSGDGLYGSGLWEPDYLVPQATQGDPCDYPLTRPFALVLTSLAVRAICHYLRLREATNFEFTWRDLNVTKSSRNW</sequence>
<feature type="domain" description="THIF-type NAD/FAD binding fold" evidence="1">
    <location>
        <begin position="22"/>
        <end position="148"/>
    </location>
</feature>
<dbReference type="Proteomes" id="UP000612362">
    <property type="component" value="Unassembled WGS sequence"/>
</dbReference>
<evidence type="ECO:0000313" key="2">
    <source>
        <dbReference type="EMBL" id="GHO45543.1"/>
    </source>
</evidence>
<dbReference type="Pfam" id="PF00899">
    <property type="entry name" value="ThiF"/>
    <property type="match status" value="1"/>
</dbReference>
<dbReference type="GO" id="GO:0061503">
    <property type="term" value="F:tRNA threonylcarbamoyladenosine dehydratase"/>
    <property type="evidence" value="ECO:0007669"/>
    <property type="project" value="TreeGrafter"/>
</dbReference>
<comment type="caution">
    <text evidence="2">The sequence shown here is derived from an EMBL/GenBank/DDBJ whole genome shotgun (WGS) entry which is preliminary data.</text>
</comment>
<protein>
    <recommendedName>
        <fullName evidence="1">THIF-type NAD/FAD binding fold domain-containing protein</fullName>
    </recommendedName>
</protein>
<dbReference type="SUPFAM" id="SSF69572">
    <property type="entry name" value="Activating enzymes of the ubiquitin-like proteins"/>
    <property type="match status" value="1"/>
</dbReference>
<dbReference type="RefSeq" id="WP_220194868.1">
    <property type="nucleotide sequence ID" value="NZ_BNJF01000001.1"/>
</dbReference>
<evidence type="ECO:0000313" key="3">
    <source>
        <dbReference type="Proteomes" id="UP000612362"/>
    </source>
</evidence>
<dbReference type="EMBL" id="BNJF01000001">
    <property type="protein sequence ID" value="GHO45543.1"/>
    <property type="molecule type" value="Genomic_DNA"/>
</dbReference>
<evidence type="ECO:0000259" key="1">
    <source>
        <dbReference type="Pfam" id="PF00899"/>
    </source>
</evidence>
<dbReference type="InterPro" id="IPR000594">
    <property type="entry name" value="ThiF_NAD_FAD-bd"/>
</dbReference>
<proteinExistence type="predicted"/>
<dbReference type="GO" id="GO:0061504">
    <property type="term" value="P:cyclic threonylcarbamoyladenosine biosynthetic process"/>
    <property type="evidence" value="ECO:0007669"/>
    <property type="project" value="TreeGrafter"/>
</dbReference>
<gene>
    <name evidence="2" type="ORF">KSX_37060</name>
</gene>
<dbReference type="CDD" id="cd01483">
    <property type="entry name" value="E1_enzyme_family"/>
    <property type="match status" value="1"/>
</dbReference>
<dbReference type="InterPro" id="IPR045886">
    <property type="entry name" value="ThiF/MoeB/HesA"/>
</dbReference>
<accession>A0A8J3I3Z1</accession>
<reference evidence="2" key="1">
    <citation type="submission" date="2020-10" db="EMBL/GenBank/DDBJ databases">
        <title>Taxonomic study of unclassified bacteria belonging to the class Ktedonobacteria.</title>
        <authorList>
            <person name="Yabe S."/>
            <person name="Wang C.M."/>
            <person name="Zheng Y."/>
            <person name="Sakai Y."/>
            <person name="Cavaletti L."/>
            <person name="Monciardini P."/>
            <person name="Donadio S."/>
        </authorList>
    </citation>
    <scope>NUCLEOTIDE SEQUENCE</scope>
    <source>
        <strain evidence="2">SOSP1-1</strain>
    </source>
</reference>
<dbReference type="PANTHER" id="PTHR43267:SF1">
    <property type="entry name" value="TRNA THREONYLCARBAMOYLADENOSINE DEHYDRATASE"/>
    <property type="match status" value="1"/>
</dbReference>
<dbReference type="Gene3D" id="3.40.50.720">
    <property type="entry name" value="NAD(P)-binding Rossmann-like Domain"/>
    <property type="match status" value="1"/>
</dbReference>
<dbReference type="PANTHER" id="PTHR43267">
    <property type="entry name" value="TRNA THREONYLCARBAMOYLADENOSINE DEHYDRATASE"/>
    <property type="match status" value="1"/>
</dbReference>
<dbReference type="InterPro" id="IPR035985">
    <property type="entry name" value="Ubiquitin-activating_enz"/>
</dbReference>
<dbReference type="GO" id="GO:0008641">
    <property type="term" value="F:ubiquitin-like modifier activating enzyme activity"/>
    <property type="evidence" value="ECO:0007669"/>
    <property type="project" value="InterPro"/>
</dbReference>
<dbReference type="AlphaFoldDB" id="A0A8J3I3Z1"/>
<keyword evidence="3" id="KW-1185">Reference proteome</keyword>
<name>A0A8J3I3Z1_9CHLR</name>
<organism evidence="2 3">
    <name type="scientific">Ktedonospora formicarum</name>
    <dbReference type="NCBI Taxonomy" id="2778364"/>
    <lineage>
        <taxon>Bacteria</taxon>
        <taxon>Bacillati</taxon>
        <taxon>Chloroflexota</taxon>
        <taxon>Ktedonobacteria</taxon>
        <taxon>Ktedonobacterales</taxon>
        <taxon>Ktedonobacteraceae</taxon>
        <taxon>Ktedonospora</taxon>
    </lineage>
</organism>